<evidence type="ECO:0000259" key="2">
    <source>
        <dbReference type="SMART" id="SM00331"/>
    </source>
</evidence>
<dbReference type="InterPro" id="IPR052016">
    <property type="entry name" value="Bact_Sigma-Reg"/>
</dbReference>
<dbReference type="RefSeq" id="WP_150211160.1">
    <property type="nucleotide sequence ID" value="NZ_CP029190.1"/>
</dbReference>
<proteinExistence type="predicted"/>
<organism evidence="3 4">
    <name type="scientific">Streptomyces venezuelae</name>
    <dbReference type="NCBI Taxonomy" id="54571"/>
    <lineage>
        <taxon>Bacteria</taxon>
        <taxon>Bacillati</taxon>
        <taxon>Actinomycetota</taxon>
        <taxon>Actinomycetes</taxon>
        <taxon>Kitasatosporales</taxon>
        <taxon>Streptomycetaceae</taxon>
        <taxon>Streptomyces</taxon>
    </lineage>
</organism>
<dbReference type="Proteomes" id="UP000325211">
    <property type="component" value="Chromosome"/>
</dbReference>
<dbReference type="EMBL" id="CP029190">
    <property type="protein sequence ID" value="QES51415.1"/>
    <property type="molecule type" value="Genomic_DNA"/>
</dbReference>
<reference evidence="3 4" key="1">
    <citation type="submission" date="2018-05" db="EMBL/GenBank/DDBJ databases">
        <title>Streptomyces venezuelae.</title>
        <authorList>
            <person name="Kim W."/>
            <person name="Lee N."/>
            <person name="Cho B.-K."/>
        </authorList>
    </citation>
    <scope>NUCLEOTIDE SEQUENCE [LARGE SCALE GENOMIC DNA]</scope>
    <source>
        <strain evidence="3 4">ATCC 21782</strain>
    </source>
</reference>
<dbReference type="AlphaFoldDB" id="A0A5P2D8I5"/>
<dbReference type="InterPro" id="IPR001932">
    <property type="entry name" value="PPM-type_phosphatase-like_dom"/>
</dbReference>
<dbReference type="SMART" id="SM00331">
    <property type="entry name" value="PP2C_SIG"/>
    <property type="match status" value="1"/>
</dbReference>
<accession>A0A5P2D8I5</accession>
<dbReference type="SUPFAM" id="SSF81606">
    <property type="entry name" value="PP2C-like"/>
    <property type="match status" value="1"/>
</dbReference>
<dbReference type="Pfam" id="PF07228">
    <property type="entry name" value="SpoIIE"/>
    <property type="match status" value="1"/>
</dbReference>
<name>A0A5P2D8I5_STRVZ</name>
<evidence type="ECO:0000313" key="4">
    <source>
        <dbReference type="Proteomes" id="UP000325211"/>
    </source>
</evidence>
<dbReference type="PANTHER" id="PTHR43156:SF2">
    <property type="entry name" value="STAGE II SPORULATION PROTEIN E"/>
    <property type="match status" value="1"/>
</dbReference>
<feature type="domain" description="PPM-type phosphatase" evidence="2">
    <location>
        <begin position="58"/>
        <end position="269"/>
    </location>
</feature>
<dbReference type="InterPro" id="IPR036457">
    <property type="entry name" value="PPM-type-like_dom_sf"/>
</dbReference>
<evidence type="ECO:0000313" key="3">
    <source>
        <dbReference type="EMBL" id="QES51415.1"/>
    </source>
</evidence>
<dbReference type="PANTHER" id="PTHR43156">
    <property type="entry name" value="STAGE II SPORULATION PROTEIN E-RELATED"/>
    <property type="match status" value="1"/>
</dbReference>
<keyword evidence="1" id="KW-0378">Hydrolase</keyword>
<protein>
    <submittedName>
        <fullName evidence="3">Serine/threonine protein phosphatase</fullName>
    </submittedName>
</protein>
<dbReference type="Gene3D" id="3.60.40.10">
    <property type="entry name" value="PPM-type phosphatase domain"/>
    <property type="match status" value="1"/>
</dbReference>
<sequence>MRGHRPEPPDSGQELLVALGQLVDQALERVEYQRARAELAVALQRHMLPPELPELPGLRLAARYAPSRGGLEVGGDWYDAFVMYDGSLGLTVGDVQGHDVEAIAFMGQVRTSLRALAQGTSDPREVLARANDLLIAMGFGLFATCCFLRFDPVSRDLTVSRAGHVPMVWATAGGGHGIALDRGGPPLGIVPGERYPATHRRLTEAGVLVLLTDGVVEGPHYPMESGLAEVARLVRAGFDADPDVLASAVVKVADLTGHRDDAAVLVVRYDGPQEPG</sequence>
<evidence type="ECO:0000256" key="1">
    <source>
        <dbReference type="ARBA" id="ARBA00022801"/>
    </source>
</evidence>
<dbReference type="OrthoDB" id="118142at2"/>
<gene>
    <name evidence="3" type="ORF">DEJ50_29795</name>
</gene>
<dbReference type="GO" id="GO:0016791">
    <property type="term" value="F:phosphatase activity"/>
    <property type="evidence" value="ECO:0007669"/>
    <property type="project" value="TreeGrafter"/>
</dbReference>